<evidence type="ECO:0000256" key="8">
    <source>
        <dbReference type="RuleBase" id="RU363032"/>
    </source>
</evidence>
<evidence type="ECO:0000313" key="11">
    <source>
        <dbReference type="Proteomes" id="UP000277582"/>
    </source>
</evidence>
<keyword evidence="11" id="KW-1185">Reference proteome</keyword>
<proteinExistence type="inferred from homology"/>
<gene>
    <name evidence="10" type="ORF">D6D85_12565</name>
</gene>
<feature type="transmembrane region" description="Helical" evidence="8">
    <location>
        <begin position="255"/>
        <end position="274"/>
    </location>
</feature>
<dbReference type="SUPFAM" id="SSF161098">
    <property type="entry name" value="MetI-like"/>
    <property type="match status" value="2"/>
</dbReference>
<dbReference type="GO" id="GO:0055085">
    <property type="term" value="P:transmembrane transport"/>
    <property type="evidence" value="ECO:0007669"/>
    <property type="project" value="InterPro"/>
</dbReference>
<evidence type="ECO:0000256" key="2">
    <source>
        <dbReference type="ARBA" id="ARBA00022448"/>
    </source>
</evidence>
<dbReference type="PROSITE" id="PS50928">
    <property type="entry name" value="ABC_TM1"/>
    <property type="match status" value="2"/>
</dbReference>
<keyword evidence="2 8" id="KW-0813">Transport</keyword>
<keyword evidence="3" id="KW-1003">Cell membrane</keyword>
<feature type="transmembrane region" description="Helical" evidence="8">
    <location>
        <begin position="153"/>
        <end position="174"/>
    </location>
</feature>
<comment type="similarity">
    <text evidence="8">Belongs to the binding-protein-dependent transport system permease family.</text>
</comment>
<evidence type="ECO:0000256" key="6">
    <source>
        <dbReference type="ARBA" id="ARBA00022989"/>
    </source>
</evidence>
<dbReference type="RefSeq" id="WP_125672305.1">
    <property type="nucleotide sequence ID" value="NZ_RCOS01000139.1"/>
</dbReference>
<feature type="transmembrane region" description="Helical" evidence="8">
    <location>
        <begin position="12"/>
        <end position="34"/>
    </location>
</feature>
<feature type="transmembrane region" description="Helical" evidence="8">
    <location>
        <begin position="364"/>
        <end position="386"/>
    </location>
</feature>
<accession>A0A429GGI3</accession>
<evidence type="ECO:0000256" key="3">
    <source>
        <dbReference type="ARBA" id="ARBA00022475"/>
    </source>
</evidence>
<dbReference type="Pfam" id="PF00528">
    <property type="entry name" value="BPD_transp_1"/>
    <property type="match status" value="2"/>
</dbReference>
<organism evidence="10 11">
    <name type="scientific">Candidatus Methanodesulfokora washburnensis</name>
    <dbReference type="NCBI Taxonomy" id="2478471"/>
    <lineage>
        <taxon>Archaea</taxon>
        <taxon>Thermoproteota</taxon>
        <taxon>Candidatus Korarchaeia</taxon>
        <taxon>Candidatus Korarchaeia incertae sedis</taxon>
        <taxon>Candidatus Methanodesulfokora</taxon>
    </lineage>
</organism>
<dbReference type="PANTHER" id="PTHR43357">
    <property type="entry name" value="INNER MEMBRANE ABC TRANSPORTER PERMEASE PROTEIN YDCV"/>
    <property type="match status" value="1"/>
</dbReference>
<dbReference type="PANTHER" id="PTHR43357:SF4">
    <property type="entry name" value="INNER MEMBRANE ABC TRANSPORTER PERMEASE PROTEIN YDCV"/>
    <property type="match status" value="1"/>
</dbReference>
<dbReference type="InterPro" id="IPR035906">
    <property type="entry name" value="MetI-like_sf"/>
</dbReference>
<feature type="transmembrane region" description="Helical" evidence="8">
    <location>
        <begin position="426"/>
        <end position="444"/>
    </location>
</feature>
<evidence type="ECO:0000256" key="1">
    <source>
        <dbReference type="ARBA" id="ARBA00004429"/>
    </source>
</evidence>
<feature type="transmembrane region" description="Helical" evidence="8">
    <location>
        <begin position="532"/>
        <end position="554"/>
    </location>
</feature>
<keyword evidence="6 8" id="KW-1133">Transmembrane helix</keyword>
<sequence length="564" mass="63069">MRKGKLPSSSFFPNIILFIVMLMVLPPIVILFLYSLSNASLGKLSNISLTFEPYTKLLQDSTNIKSILNSLVIASLSALFGTLIATFTAWIIVKTDTPLVGKLEPLLLVPVAISPFLYALSWTTLLDPYIGIINILTNILIGKTLLTIYSFTGLILVTTFACMPLAYIVIKPFFEQFDSSLEEASIISGASKRVTIWKITFGLAVPTMISAYLLAFVWCMEELGIPLILAARAAIPIASLRIYELTLTWPPNYNVAAALAIVVMIINIILYRIAQSIIGKKQWTTVGLRGFRKGVMKFGKIKYLFLSIVLIYIVISSILPIIGMVPMSLSKVYGFPSRLEDIALDNYVRLLSKPLAITAIKNSIIIATLGSFILLVFTFLISYIVNRTAYKAKNLLDTLSMFPLSIPSIVIALGIFLYFLYILPTFIYVSIFSIMLGMLIRFIGHGTRAFSPVMKQVHQGLEDAARISGASQFQTIKDILIKLMIPSFISTYTFLFIYFVRELPLSILLATSKNMVWTAAIYSLWELGDVRLVYAFACMEIILILSVRFIGVYLSKREERKWNI</sequence>
<evidence type="ECO:0000256" key="7">
    <source>
        <dbReference type="ARBA" id="ARBA00023136"/>
    </source>
</evidence>
<dbReference type="AlphaFoldDB" id="A0A429GGI3"/>
<reference evidence="10 11" key="1">
    <citation type="submission" date="2018-10" db="EMBL/GenBank/DDBJ databases">
        <title>Co-occurring genomic capacity for anaerobic methane metabolism and dissimilatory sulfite reduction discovered in the Korarchaeota.</title>
        <authorList>
            <person name="Mckay L.J."/>
            <person name="Dlakic M."/>
            <person name="Fields M.W."/>
            <person name="Delmont T.O."/>
            <person name="Eren A.M."/>
            <person name="Jay Z.J."/>
            <person name="Klingelsmith K.B."/>
            <person name="Rusch D.B."/>
            <person name="Inskeep W.P."/>
        </authorList>
    </citation>
    <scope>NUCLEOTIDE SEQUENCE [LARGE SCALE GENOMIC DNA]</scope>
    <source>
        <strain evidence="10 11">MDKW</strain>
    </source>
</reference>
<feature type="transmembrane region" description="Helical" evidence="8">
    <location>
        <begin position="194"/>
        <end position="216"/>
    </location>
</feature>
<evidence type="ECO:0000259" key="9">
    <source>
        <dbReference type="PROSITE" id="PS50928"/>
    </source>
</evidence>
<name>A0A429GGI3_9CREN</name>
<evidence type="ECO:0000313" key="10">
    <source>
        <dbReference type="EMBL" id="RSN72753.1"/>
    </source>
</evidence>
<feature type="transmembrane region" description="Helical" evidence="8">
    <location>
        <begin position="223"/>
        <end position="243"/>
    </location>
</feature>
<dbReference type="OrthoDB" id="11163at2157"/>
<feature type="domain" description="ABC transmembrane type-1" evidence="9">
    <location>
        <begin position="360"/>
        <end position="551"/>
    </location>
</feature>
<evidence type="ECO:0000256" key="4">
    <source>
        <dbReference type="ARBA" id="ARBA00022519"/>
    </source>
</evidence>
<feature type="transmembrane region" description="Helical" evidence="8">
    <location>
        <begin position="303"/>
        <end position="325"/>
    </location>
</feature>
<dbReference type="GO" id="GO:0005886">
    <property type="term" value="C:plasma membrane"/>
    <property type="evidence" value="ECO:0007669"/>
    <property type="project" value="UniProtKB-SubCell"/>
</dbReference>
<comment type="subcellular location">
    <subcellularLocation>
        <location evidence="1">Cell inner membrane</location>
        <topology evidence="1">Multi-pass membrane protein</topology>
    </subcellularLocation>
    <subcellularLocation>
        <location evidence="8">Cell membrane</location>
        <topology evidence="8">Multi-pass membrane protein</topology>
    </subcellularLocation>
</comment>
<dbReference type="EMBL" id="RCOS01000139">
    <property type="protein sequence ID" value="RSN72753.1"/>
    <property type="molecule type" value="Genomic_DNA"/>
</dbReference>
<keyword evidence="7 8" id="KW-0472">Membrane</keyword>
<keyword evidence="4" id="KW-0997">Cell inner membrane</keyword>
<dbReference type="InterPro" id="IPR000515">
    <property type="entry name" value="MetI-like"/>
</dbReference>
<evidence type="ECO:0000256" key="5">
    <source>
        <dbReference type="ARBA" id="ARBA00022692"/>
    </source>
</evidence>
<dbReference type="Gene3D" id="1.10.3720.10">
    <property type="entry name" value="MetI-like"/>
    <property type="match status" value="2"/>
</dbReference>
<dbReference type="Proteomes" id="UP000277582">
    <property type="component" value="Unassembled WGS sequence"/>
</dbReference>
<feature type="domain" description="ABC transmembrane type-1" evidence="9">
    <location>
        <begin position="67"/>
        <end position="274"/>
    </location>
</feature>
<feature type="transmembrane region" description="Helical" evidence="8">
    <location>
        <begin position="398"/>
        <end position="420"/>
    </location>
</feature>
<dbReference type="CDD" id="cd06261">
    <property type="entry name" value="TM_PBP2"/>
    <property type="match status" value="2"/>
</dbReference>
<feature type="transmembrane region" description="Helical" evidence="8">
    <location>
        <begin position="129"/>
        <end position="146"/>
    </location>
</feature>
<feature type="transmembrane region" description="Helical" evidence="8">
    <location>
        <begin position="479"/>
        <end position="500"/>
    </location>
</feature>
<comment type="caution">
    <text evidence="10">The sequence shown here is derived from an EMBL/GenBank/DDBJ whole genome shotgun (WGS) entry which is preliminary data.</text>
</comment>
<keyword evidence="5 8" id="KW-0812">Transmembrane</keyword>
<protein>
    <submittedName>
        <fullName evidence="10">Iron ABC transporter permease</fullName>
    </submittedName>
</protein>
<feature type="transmembrane region" description="Helical" evidence="8">
    <location>
        <begin position="67"/>
        <end position="93"/>
    </location>
</feature>